<gene>
    <name evidence="1" type="ORF">Gasu_63940</name>
</gene>
<proteinExistence type="predicted"/>
<evidence type="ECO:0000313" key="2">
    <source>
        <dbReference type="Proteomes" id="UP000030680"/>
    </source>
</evidence>
<dbReference type="EMBL" id="KB454700">
    <property type="protein sequence ID" value="EME25948.1"/>
    <property type="molecule type" value="Genomic_DNA"/>
</dbReference>
<protein>
    <submittedName>
        <fullName evidence="1">Uncharacterized protein</fullName>
    </submittedName>
</protein>
<sequence>MQGLNYGILLLNFGNCEGSKTNLLQPETRCDWNESSTRLGLIEPQVGGQKVVDCCANFKDVMVMELG</sequence>
<dbReference type="Gramene" id="EME25948">
    <property type="protein sequence ID" value="EME25948"/>
    <property type="gene ID" value="Gasu_63940"/>
</dbReference>
<dbReference type="KEGG" id="gsl:Gasu_63940"/>
<dbReference type="AlphaFoldDB" id="M2XQP7"/>
<dbReference type="GeneID" id="17084940"/>
<accession>M2XQP7</accession>
<reference evidence="2" key="1">
    <citation type="journal article" date="2013" name="Science">
        <title>Gene transfer from bacteria and archaea facilitated evolution of an extremophilic eukaryote.</title>
        <authorList>
            <person name="Schonknecht G."/>
            <person name="Chen W.H."/>
            <person name="Ternes C.M."/>
            <person name="Barbier G.G."/>
            <person name="Shrestha R.P."/>
            <person name="Stanke M."/>
            <person name="Brautigam A."/>
            <person name="Baker B.J."/>
            <person name="Banfield J.F."/>
            <person name="Garavito R.M."/>
            <person name="Carr K."/>
            <person name="Wilkerson C."/>
            <person name="Rensing S.A."/>
            <person name="Gagneul D."/>
            <person name="Dickenson N.E."/>
            <person name="Oesterhelt C."/>
            <person name="Lercher M.J."/>
            <person name="Weber A.P."/>
        </authorList>
    </citation>
    <scope>NUCLEOTIDE SEQUENCE [LARGE SCALE GENOMIC DNA]</scope>
    <source>
        <strain evidence="2">074W</strain>
    </source>
</reference>
<dbReference type="RefSeq" id="XP_005702468.1">
    <property type="nucleotide sequence ID" value="XM_005702411.1"/>
</dbReference>
<name>M2XQP7_GALSU</name>
<keyword evidence="2" id="KW-1185">Reference proteome</keyword>
<dbReference type="Proteomes" id="UP000030680">
    <property type="component" value="Unassembled WGS sequence"/>
</dbReference>
<organism evidence="1 2">
    <name type="scientific">Galdieria sulphuraria</name>
    <name type="common">Red alga</name>
    <dbReference type="NCBI Taxonomy" id="130081"/>
    <lineage>
        <taxon>Eukaryota</taxon>
        <taxon>Rhodophyta</taxon>
        <taxon>Bangiophyceae</taxon>
        <taxon>Galdieriales</taxon>
        <taxon>Galdieriaceae</taxon>
        <taxon>Galdieria</taxon>
    </lineage>
</organism>
<evidence type="ECO:0000313" key="1">
    <source>
        <dbReference type="EMBL" id="EME25948.1"/>
    </source>
</evidence>